<protein>
    <recommendedName>
        <fullName evidence="2">Nephrocystin 3-like N-terminal domain-containing protein</fullName>
    </recommendedName>
</protein>
<evidence type="ECO:0000313" key="3">
    <source>
        <dbReference type="EMBL" id="CAD8199073.1"/>
    </source>
</evidence>
<dbReference type="EMBL" id="CAJJDO010000120">
    <property type="protein sequence ID" value="CAD8199073.1"/>
    <property type="molecule type" value="Genomic_DNA"/>
</dbReference>
<feature type="domain" description="Nephrocystin 3-like N-terminal" evidence="2">
    <location>
        <begin position="457"/>
        <end position="502"/>
    </location>
</feature>
<reference evidence="3" key="1">
    <citation type="submission" date="2021-01" db="EMBL/GenBank/DDBJ databases">
        <authorList>
            <consortium name="Genoscope - CEA"/>
            <person name="William W."/>
        </authorList>
    </citation>
    <scope>NUCLEOTIDE SEQUENCE</scope>
</reference>
<evidence type="ECO:0000256" key="1">
    <source>
        <dbReference type="ARBA" id="ARBA00022737"/>
    </source>
</evidence>
<accession>A0A8S1XDW9</accession>
<name>A0A8S1XDW9_9CILI</name>
<evidence type="ECO:0000313" key="4">
    <source>
        <dbReference type="Proteomes" id="UP000689195"/>
    </source>
</evidence>
<dbReference type="Proteomes" id="UP000689195">
    <property type="component" value="Unassembled WGS sequence"/>
</dbReference>
<dbReference type="InterPro" id="IPR056884">
    <property type="entry name" value="NPHP3-like_N"/>
</dbReference>
<organism evidence="3 4">
    <name type="scientific">Paramecium pentaurelia</name>
    <dbReference type="NCBI Taxonomy" id="43138"/>
    <lineage>
        <taxon>Eukaryota</taxon>
        <taxon>Sar</taxon>
        <taxon>Alveolata</taxon>
        <taxon>Ciliophora</taxon>
        <taxon>Intramacronucleata</taxon>
        <taxon>Oligohymenophorea</taxon>
        <taxon>Peniculida</taxon>
        <taxon>Parameciidae</taxon>
        <taxon>Paramecium</taxon>
    </lineage>
</organism>
<dbReference type="OrthoDB" id="9989223at2759"/>
<gene>
    <name evidence="3" type="ORF">PPENT_87.1.T1200148</name>
</gene>
<proteinExistence type="predicted"/>
<dbReference type="Pfam" id="PF24883">
    <property type="entry name" value="NPHP3_N"/>
    <property type="match status" value="1"/>
</dbReference>
<comment type="caution">
    <text evidence="3">The sequence shown here is derived from an EMBL/GenBank/DDBJ whole genome shotgun (WGS) entry which is preliminary data.</text>
</comment>
<keyword evidence="4" id="KW-1185">Reference proteome</keyword>
<sequence length="1979" mass="235053">MPPFTDKFQTSEFMSPLKVGSKIEIYQQFRKFWKYIVQINYFVYLEVFFKQQQQSFNVYKSKQKNQLRGGGICNSKNQTKPQKALEITRKLQELIEINTQLNDQKKIISIRNNFYDDIVIYSCQTITIFLELFQQLEFPIQQYHETFKIFSDTLNALRQNLDKQLHNSWIQMFEFYFKLLQQVLQNLEQYNNPKYESNLQLLMRYNKQELNQNIWNELKILHSNFNQYETFYFYQIFQNKLVQMSNQNNFEICPITFFIDFLKNNDQFIQKNNYKIIIAALFFLMNRLSLVEDQKNQIKSFINNLLKIKYDDEIFINFFLKQKDQGQLEIQKWLTIHLVILEQTLKNNKDVIDYINSSYLIIKGYQDDDFLQYLNNMRNRQDQKNIIKEKIINVDDSQQVHQPKPIDYKQQLVIVRKNVIKDNQQQQIDETYVYPYLKIKSLIQIQQILDEQILDEQIFDPQKFTNWLEQKDQDIIWINGKIKSGKTTLAKKIIDYLWEKSKGIPISIDLTKIEQMEDPQEQCFLKSPLLAKPFNFCDWQIQNFLNEEDKEKVYIFFDCYDQLSLDFKNKNIIEMLGYKTGNQNKKFFIISREQVKNLPAFKDYHQRIIEIEIKEFNEEQQKEYIVLTMNKQILGNNINIRSITQIININIDDGQILINQQEHYQQIEFSQNQQGQQFKKDLQKILLNLKQLNFLMQNTFVGCFSFHYQFKLLINLSLSLNPKSQQRQLQISQGQSIYQISNFKNLREKNFENRINSNYSSSISSSSLEKIDENFEPIDIDNTFDRNMFIKCISNPLFTKYEYLNSLVEQYIQDSIQEKNFVCSKHSITKEKVLKFQMNMIISIQKQQLLNNEQQNESNEQTLQIKTIKRLCLIQPIEKKIFKSFFIAKVIYEEVIEFGKNNSTLPCYLNEVNLCKENYSGVVSLLQEQFSKTSNIRQILINLIKLSKDRQYHRSSSNSIYLSSILKLNLERENLDGIFISDITIHGLSLFQASLCDSYWENVDVSYCNFNQANLSNSKWNKITGIEEPQIITENGITQLLFKEKSNIIGILKSESISIWNINENLEIYNSNNSQIKRNQFDTYNYISFQRDQSIIAVSMVQNQQDQNNSINSQISIIDYDKDQLISKITNDHNCNSMCFLTSKSILCYVSSNSNLHFWNYEKNNNPKEIQNDFEITTKIATNYDDTKIVLLNDKNKIRLCNLKRRQDYTQYIELCKEISANNFYVSDCHQFLALLVSNQVKIQDWNFNEIKKFSMQSRNNEINSIQLNEDQNRVALYKNKKISFYAIQFETNLQINIIDSEIQNAQYSPDGQNVVIQLQDKTLFYDYNKDTIFIEIEKVEHLVFSDEFFATSSNQGIKIYKFPKCELIGWLPFKAKQLIFNQKSQYLAIISEQIYIYDMKKIINPKLLDNKYINLKQESSFIIAVSANNQNMTIAQNGQILFYQDQKYQIGIEKQDEKILYMCFTKDNQYLAIRSKIGFQHIFRVINFYTQETIQEWTDDDQNENKEFSNQFEFLQIQDKIYVISNQNDRLIIQAVTQLFGDKQENENQQKNQTIKLEPYDENSAILSMSQLCYNFSISHDQQLIASCFYQDINQSDNSSIIMIWKQGGESLYQQCYQFKSPANTMVNFSQYDYLLILTFMKQQQSMIQLICISDNTTYCTIPSQQAVQSIKYSSNPQNFIAMHSNYNFSLYKITESKQLELQLYCQQTEIPIYFTQTGLDVIYIFQQQIFISNAANLIYINEFYSTGIEQIIDQNTGFCYVDTITYFNNQDKKIVNFTNQINKEICYNNQPKMPVVSSQFSCDGQILLYIFQLQKQEQQQQILRILLKNENQYVQEEEHQFDSKIYSFKFLTNKSFIVISKQILIYEMFDLNSSFKKYIIELPNFLCDQQLKTINVHPNGKDFLIITNSGKLQLYRLYQKQIKNQNDNYNYEYNLYKTFSDKDQFEAKGCIITGLDASENIQNLLYLKGAKSENITT</sequence>
<evidence type="ECO:0000259" key="2">
    <source>
        <dbReference type="Pfam" id="PF24883"/>
    </source>
</evidence>
<keyword evidence="1" id="KW-0677">Repeat</keyword>